<dbReference type="GO" id="GO:0016779">
    <property type="term" value="F:nucleotidyltransferase activity"/>
    <property type="evidence" value="ECO:0007669"/>
    <property type="project" value="UniProtKB-KW"/>
</dbReference>
<name>A0ABV4BPM9_9CLOT</name>
<reference evidence="2 3" key="1">
    <citation type="submission" date="2024-08" db="EMBL/GenBank/DDBJ databases">
        <title>Clostridium lapicellarii sp. nov., and Clostridium renhuaiense sp. nov., two species isolated from the mud in a fermentation cellar used for producing sauce-flavour Chinese liquors.</title>
        <authorList>
            <person name="Yang F."/>
            <person name="Wang H."/>
            <person name="Chen L.Q."/>
            <person name="Zhou N."/>
            <person name="Lu J.J."/>
            <person name="Pu X.X."/>
            <person name="Wan B."/>
            <person name="Wang L."/>
            <person name="Liu S.J."/>
        </authorList>
    </citation>
    <scope>NUCLEOTIDE SEQUENCE [LARGE SCALE GENOMIC DNA]</scope>
    <source>
        <strain evidence="2 3">MT-5</strain>
    </source>
</reference>
<dbReference type="RefSeq" id="WP_369703899.1">
    <property type="nucleotide sequence ID" value="NZ_JBGEWD010000005.1"/>
</dbReference>
<keyword evidence="2" id="KW-0808">Transferase</keyword>
<dbReference type="SUPFAM" id="SSF69572">
    <property type="entry name" value="Activating enzymes of the ubiquitin-like proteins"/>
    <property type="match status" value="1"/>
</dbReference>
<evidence type="ECO:0000313" key="3">
    <source>
        <dbReference type="Proteomes" id="UP001564657"/>
    </source>
</evidence>
<evidence type="ECO:0000313" key="2">
    <source>
        <dbReference type="EMBL" id="MEY8000012.1"/>
    </source>
</evidence>
<dbReference type="CDD" id="cd00755">
    <property type="entry name" value="YgdL_like"/>
    <property type="match status" value="1"/>
</dbReference>
<dbReference type="PANTHER" id="PTHR43267">
    <property type="entry name" value="TRNA THREONYLCARBAMOYLADENOSINE DEHYDRATASE"/>
    <property type="match status" value="1"/>
</dbReference>
<dbReference type="InterPro" id="IPR035985">
    <property type="entry name" value="Ubiquitin-activating_enz"/>
</dbReference>
<sequence>MKQHAFSRTELLIGTEALQKLRKSTVVIFGLGGVGGFTLESLVRSGIGHLILVDDDTICLTNINRQIQATFSTIGKYKVDVLKDRILDINPTCRVDVYHTFVKENNIDEIIPDNTDYVVDTVDTVSSKIALVLWCKAHNVNIISCMGAGNKLDPTQFKISDIYDTKICPLAKVMRHELKKRGIKELKVLYSEEVPQKPKIEEVVTCKEGCVCVGGSRKCLAKRQIPASNSFVPPVAGMIIGGEVIKDIIYGFTGCYQK</sequence>
<dbReference type="PANTHER" id="PTHR43267:SF1">
    <property type="entry name" value="TRNA THREONYLCARBAMOYLADENOSINE DEHYDRATASE"/>
    <property type="match status" value="1"/>
</dbReference>
<gene>
    <name evidence="2" type="ORF">AB8U03_07335</name>
</gene>
<dbReference type="InterPro" id="IPR045886">
    <property type="entry name" value="ThiF/MoeB/HesA"/>
</dbReference>
<comment type="caution">
    <text evidence="2">The sequence shown here is derived from an EMBL/GenBank/DDBJ whole genome shotgun (WGS) entry which is preliminary data.</text>
</comment>
<protein>
    <submittedName>
        <fullName evidence="2">ThiF family adenylyltransferase</fullName>
    </submittedName>
</protein>
<dbReference type="EMBL" id="JBGEWD010000005">
    <property type="protein sequence ID" value="MEY8000012.1"/>
    <property type="molecule type" value="Genomic_DNA"/>
</dbReference>
<keyword evidence="2" id="KW-0548">Nucleotidyltransferase</keyword>
<organism evidence="2 3">
    <name type="scientific">Clostridium moutaii</name>
    <dbReference type="NCBI Taxonomy" id="3240932"/>
    <lineage>
        <taxon>Bacteria</taxon>
        <taxon>Bacillati</taxon>
        <taxon>Bacillota</taxon>
        <taxon>Clostridia</taxon>
        <taxon>Eubacteriales</taxon>
        <taxon>Clostridiaceae</taxon>
        <taxon>Clostridium</taxon>
    </lineage>
</organism>
<accession>A0ABV4BPM9</accession>
<keyword evidence="3" id="KW-1185">Reference proteome</keyword>
<evidence type="ECO:0000259" key="1">
    <source>
        <dbReference type="Pfam" id="PF00899"/>
    </source>
</evidence>
<dbReference type="InterPro" id="IPR000594">
    <property type="entry name" value="ThiF_NAD_FAD-bd"/>
</dbReference>
<proteinExistence type="predicted"/>
<feature type="domain" description="THIF-type NAD/FAD binding fold" evidence="1">
    <location>
        <begin position="11"/>
        <end position="158"/>
    </location>
</feature>
<dbReference type="Proteomes" id="UP001564657">
    <property type="component" value="Unassembled WGS sequence"/>
</dbReference>
<dbReference type="Pfam" id="PF00899">
    <property type="entry name" value="ThiF"/>
    <property type="match status" value="1"/>
</dbReference>
<dbReference type="Gene3D" id="3.40.50.720">
    <property type="entry name" value="NAD(P)-binding Rossmann-like Domain"/>
    <property type="match status" value="1"/>
</dbReference>